<gene>
    <name evidence="6" type="ORF">A3F84_18265</name>
</gene>
<evidence type="ECO:0000256" key="1">
    <source>
        <dbReference type="ARBA" id="ARBA00004141"/>
    </source>
</evidence>
<dbReference type="Pfam" id="PF01566">
    <property type="entry name" value="Nramp"/>
    <property type="match status" value="1"/>
</dbReference>
<keyword evidence="3 5" id="KW-1133">Transmembrane helix</keyword>
<feature type="transmembrane region" description="Helical" evidence="5">
    <location>
        <begin position="138"/>
        <end position="158"/>
    </location>
</feature>
<evidence type="ECO:0000256" key="2">
    <source>
        <dbReference type="ARBA" id="ARBA00022692"/>
    </source>
</evidence>
<dbReference type="Proteomes" id="UP000178606">
    <property type="component" value="Unassembled WGS sequence"/>
</dbReference>
<evidence type="ECO:0000256" key="5">
    <source>
        <dbReference type="SAM" id="Phobius"/>
    </source>
</evidence>
<dbReference type="AlphaFoldDB" id="A0A1F6CC39"/>
<protein>
    <recommendedName>
        <fullName evidence="8">Iron transporter</fullName>
    </recommendedName>
</protein>
<comment type="caution">
    <text evidence="6">The sequence shown here is derived from an EMBL/GenBank/DDBJ whole genome shotgun (WGS) entry which is preliminary data.</text>
</comment>
<dbReference type="GO" id="GO:0034755">
    <property type="term" value="P:iron ion transmembrane transport"/>
    <property type="evidence" value="ECO:0007669"/>
    <property type="project" value="TreeGrafter"/>
</dbReference>
<organism evidence="6 7">
    <name type="scientific">Handelsmanbacteria sp. (strain RIFCSPLOWO2_12_FULL_64_10)</name>
    <dbReference type="NCBI Taxonomy" id="1817868"/>
    <lineage>
        <taxon>Bacteria</taxon>
        <taxon>Candidatus Handelsmaniibacteriota</taxon>
    </lineage>
</organism>
<feature type="transmembrane region" description="Helical" evidence="5">
    <location>
        <begin position="265"/>
        <end position="290"/>
    </location>
</feature>
<dbReference type="NCBIfam" id="NF037982">
    <property type="entry name" value="Nramp_1"/>
    <property type="match status" value="1"/>
</dbReference>
<feature type="transmembrane region" description="Helical" evidence="5">
    <location>
        <begin position="373"/>
        <end position="393"/>
    </location>
</feature>
<dbReference type="EMBL" id="MFKF01000286">
    <property type="protein sequence ID" value="OGG46766.1"/>
    <property type="molecule type" value="Genomic_DNA"/>
</dbReference>
<comment type="subcellular location">
    <subcellularLocation>
        <location evidence="1">Membrane</location>
        <topology evidence="1">Multi-pass membrane protein</topology>
    </subcellularLocation>
</comment>
<feature type="transmembrane region" description="Helical" evidence="5">
    <location>
        <begin position="315"/>
        <end position="334"/>
    </location>
</feature>
<keyword evidence="4 5" id="KW-0472">Membrane</keyword>
<dbReference type="GO" id="GO:0005384">
    <property type="term" value="F:manganese ion transmembrane transporter activity"/>
    <property type="evidence" value="ECO:0007669"/>
    <property type="project" value="TreeGrafter"/>
</dbReference>
<dbReference type="PANTHER" id="PTHR11706:SF3">
    <property type="entry name" value="METAL ION TRANSPORT PROTEIN"/>
    <property type="match status" value="1"/>
</dbReference>
<feature type="transmembrane region" description="Helical" evidence="5">
    <location>
        <begin position="106"/>
        <end position="126"/>
    </location>
</feature>
<dbReference type="PANTHER" id="PTHR11706">
    <property type="entry name" value="SOLUTE CARRIER PROTEIN FAMILY 11 MEMBER"/>
    <property type="match status" value="1"/>
</dbReference>
<reference evidence="6 7" key="1">
    <citation type="journal article" date="2016" name="Nat. Commun.">
        <title>Thousands of microbial genomes shed light on interconnected biogeochemical processes in an aquifer system.</title>
        <authorList>
            <person name="Anantharaman K."/>
            <person name="Brown C.T."/>
            <person name="Hug L.A."/>
            <person name="Sharon I."/>
            <person name="Castelle C.J."/>
            <person name="Probst A.J."/>
            <person name="Thomas B.C."/>
            <person name="Singh A."/>
            <person name="Wilkins M.J."/>
            <person name="Karaoz U."/>
            <person name="Brodie E.L."/>
            <person name="Williams K.H."/>
            <person name="Hubbard S.S."/>
            <person name="Banfield J.F."/>
        </authorList>
    </citation>
    <scope>NUCLEOTIDE SEQUENCE [LARGE SCALE GENOMIC DNA]</scope>
    <source>
        <strain evidence="7">RIFCSPLOWO2_12_FULL_64_10</strain>
    </source>
</reference>
<feature type="transmembrane region" description="Helical" evidence="5">
    <location>
        <begin position="25"/>
        <end position="46"/>
    </location>
</feature>
<evidence type="ECO:0008006" key="8">
    <source>
        <dbReference type="Google" id="ProtNLM"/>
    </source>
</evidence>
<evidence type="ECO:0000256" key="3">
    <source>
        <dbReference type="ARBA" id="ARBA00022989"/>
    </source>
</evidence>
<evidence type="ECO:0000256" key="4">
    <source>
        <dbReference type="ARBA" id="ARBA00023136"/>
    </source>
</evidence>
<accession>A0A1F6CC39</accession>
<evidence type="ECO:0000313" key="7">
    <source>
        <dbReference type="Proteomes" id="UP000178606"/>
    </source>
</evidence>
<dbReference type="GO" id="GO:0015086">
    <property type="term" value="F:cadmium ion transmembrane transporter activity"/>
    <property type="evidence" value="ECO:0007669"/>
    <property type="project" value="TreeGrafter"/>
</dbReference>
<name>A0A1F6CC39_HANXR</name>
<feature type="transmembrane region" description="Helical" evidence="5">
    <location>
        <begin position="340"/>
        <end position="361"/>
    </location>
</feature>
<sequence>MLGPGIAVAATGVGAGDMISGTVAGAQFGTALLWAALYSAILKFVLNEGIARWQLATGSTLLEGWVERLGRPIQYYFLFYLIGWSFLVGGGLISACGIAGHTMFPALSVSVWAILHSVAGAALVLWGRYGAFEGAMKVLIGLMFVSIIGSACVLLPDLPALLRDLAVPSVPSGSVKSILSVIGGVGGSLTILCYGYWIRESGRAGPAWMRGTRVALGAAYAMTGLFGIAVIILASQVQPEAAKGSGIVLNLANRLDETLGPAGRWALYLGFWGAVASSLLGVWQGVPYMFSDFVALLKRLGPEERAAVVSTRSPYYRAFLGFLTFPPMLLLTFQKPVKVVLAYAVVGALFMPFLAGTLLYMNNRRAWVGDLRSGWVTNVLLVFALLVFLYLGINGVVEGVGG</sequence>
<proteinExistence type="predicted"/>
<dbReference type="GO" id="GO:0005886">
    <property type="term" value="C:plasma membrane"/>
    <property type="evidence" value="ECO:0007669"/>
    <property type="project" value="TreeGrafter"/>
</dbReference>
<feature type="transmembrane region" description="Helical" evidence="5">
    <location>
        <begin position="77"/>
        <end position="100"/>
    </location>
</feature>
<dbReference type="InterPro" id="IPR001046">
    <property type="entry name" value="NRAMP_fam"/>
</dbReference>
<keyword evidence="2 5" id="KW-0812">Transmembrane</keyword>
<evidence type="ECO:0000313" key="6">
    <source>
        <dbReference type="EMBL" id="OGG46766.1"/>
    </source>
</evidence>
<feature type="transmembrane region" description="Helical" evidence="5">
    <location>
        <begin position="178"/>
        <end position="197"/>
    </location>
</feature>
<feature type="transmembrane region" description="Helical" evidence="5">
    <location>
        <begin position="218"/>
        <end position="237"/>
    </location>
</feature>